<comment type="caution">
    <text evidence="7">The sequence shown here is derived from an EMBL/GenBank/DDBJ whole genome shotgun (WGS) entry which is preliminary data.</text>
</comment>
<feature type="chain" id="PRO_5037277001" evidence="6">
    <location>
        <begin position="22"/>
        <end position="555"/>
    </location>
</feature>
<feature type="active site" description="Phosphothreonine intermediate" evidence="4">
    <location>
        <position position="90"/>
    </location>
</feature>
<dbReference type="Proteomes" id="UP000651668">
    <property type="component" value="Unassembled WGS sequence"/>
</dbReference>
<name>A0A916X8V3_9SPHI</name>
<keyword evidence="2" id="KW-0479">Metal-binding</keyword>
<feature type="binding site" evidence="5">
    <location>
        <position position="111"/>
    </location>
    <ligand>
        <name>substrate</name>
    </ligand>
</feature>
<sequence length="555" mass="62260">MMRKVYLLITALFLLNPAVYAQKKTNKAAAGKNGATLERPKLVVGLVVDQMRWDYLYRYYDRYSSGGFKRLVNEGFSAENTMIPYLPTYTACGHASIYSGSVPAINGIIGNNWYDPELQRDMYCAEDKAVKSVGTTTTAGEMSPKNMLSTTITDELRLATNFKSKVIGISMKDRGAILPAGHSANAAYWYDGSSGNWISSTYYMQQLPTWMEQYNNAKHQNKFYEKNWETLYPIDTYTQSTSDEKPYEGRYKGESNSSFPHKLTDAINKNYDLVRSTPFGNTMTLDLAKLIIEKEQMGQVGNTDFLAVSCSSTDYVGHQFGPNSIEAEDTYLRLDKDLEAFFNYLDKTIGKGKYLFFLSADHGAAHVPKFMEENKMPGGVVSNRQIAAGLNKLLETEFKIQKTVLTVMNNQVIYNKPEIEKANLNFEDIKRTTIKFLKQQTGILNAVDITQLSNATLPDLLKQRIANGYNARRSGDVYFILNPNWFDGGSTGTTHGSWNPYDAHIPAVFMGWKVKPGKTNKPYHMTDIAPTIAAMLQIQMPSGTVGQAITELTDQ</sequence>
<dbReference type="GO" id="GO:0046872">
    <property type="term" value="F:metal ion binding"/>
    <property type="evidence" value="ECO:0007669"/>
    <property type="project" value="UniProtKB-KW"/>
</dbReference>
<dbReference type="NCBIfam" id="NF042991">
    <property type="entry name" value="alk_phos_PafA"/>
    <property type="match status" value="1"/>
</dbReference>
<feature type="signal peptide" evidence="6">
    <location>
        <begin position="1"/>
        <end position="21"/>
    </location>
</feature>
<reference evidence="7" key="2">
    <citation type="submission" date="2020-09" db="EMBL/GenBank/DDBJ databases">
        <authorList>
            <person name="Sun Q."/>
            <person name="Zhou Y."/>
        </authorList>
    </citation>
    <scope>NUCLEOTIDE SEQUENCE</scope>
    <source>
        <strain evidence="7">CGMCC 1.15343</strain>
    </source>
</reference>
<dbReference type="InterPro" id="IPR002591">
    <property type="entry name" value="Phosphodiest/P_Trfase"/>
</dbReference>
<dbReference type="Gene3D" id="3.30.1360.150">
    <property type="match status" value="1"/>
</dbReference>
<dbReference type="PANTHER" id="PTHR10151">
    <property type="entry name" value="ECTONUCLEOTIDE PYROPHOSPHATASE/PHOSPHODIESTERASE"/>
    <property type="match status" value="1"/>
</dbReference>
<dbReference type="InterPro" id="IPR026263">
    <property type="entry name" value="Alkaline_phosphatase_prok"/>
</dbReference>
<evidence type="ECO:0000313" key="8">
    <source>
        <dbReference type="Proteomes" id="UP000651668"/>
    </source>
</evidence>
<dbReference type="PIRSF" id="PIRSF031924">
    <property type="entry name" value="Pi-irrepressible_AP"/>
    <property type="match status" value="1"/>
</dbReference>
<dbReference type="PANTHER" id="PTHR10151:SF120">
    <property type="entry name" value="BIS(5'-ADENOSYL)-TRIPHOSPHATASE"/>
    <property type="match status" value="1"/>
</dbReference>
<gene>
    <name evidence="7" type="primary">pafA</name>
    <name evidence="7" type="ORF">GCM10011387_01670</name>
</gene>
<dbReference type="CDD" id="cd16016">
    <property type="entry name" value="AP-SPAP"/>
    <property type="match status" value="1"/>
</dbReference>
<proteinExistence type="predicted"/>
<evidence type="ECO:0000256" key="2">
    <source>
        <dbReference type="ARBA" id="ARBA00022723"/>
    </source>
</evidence>
<dbReference type="InterPro" id="IPR017850">
    <property type="entry name" value="Alkaline_phosphatase_core_sf"/>
</dbReference>
<evidence type="ECO:0000256" key="1">
    <source>
        <dbReference type="ARBA" id="ARBA00022553"/>
    </source>
</evidence>
<keyword evidence="3 6" id="KW-0732">Signal</keyword>
<dbReference type="GO" id="GO:0004035">
    <property type="term" value="F:alkaline phosphatase activity"/>
    <property type="evidence" value="ECO:0007669"/>
    <property type="project" value="InterPro"/>
</dbReference>
<dbReference type="Gene3D" id="3.40.720.10">
    <property type="entry name" value="Alkaline Phosphatase, subunit A"/>
    <property type="match status" value="1"/>
</dbReference>
<dbReference type="RefSeq" id="WP_308420544.1">
    <property type="nucleotide sequence ID" value="NZ_BMIL01000001.1"/>
</dbReference>
<organism evidence="7 8">
    <name type="scientific">Pedobacter quisquiliarum</name>
    <dbReference type="NCBI Taxonomy" id="1834438"/>
    <lineage>
        <taxon>Bacteria</taxon>
        <taxon>Pseudomonadati</taxon>
        <taxon>Bacteroidota</taxon>
        <taxon>Sphingobacteriia</taxon>
        <taxon>Sphingobacteriales</taxon>
        <taxon>Sphingobacteriaceae</taxon>
        <taxon>Pedobacter</taxon>
    </lineage>
</organism>
<dbReference type="SUPFAM" id="SSF53649">
    <property type="entry name" value="Alkaline phosphatase-like"/>
    <property type="match status" value="1"/>
</dbReference>
<evidence type="ECO:0000256" key="5">
    <source>
        <dbReference type="PIRSR" id="PIRSR031924-51"/>
    </source>
</evidence>
<evidence type="ECO:0000256" key="3">
    <source>
        <dbReference type="ARBA" id="ARBA00022729"/>
    </source>
</evidence>
<feature type="binding site" evidence="5">
    <location>
        <begin position="172"/>
        <end position="174"/>
    </location>
    <ligand>
        <name>substrate</name>
    </ligand>
</feature>
<evidence type="ECO:0000256" key="4">
    <source>
        <dbReference type="PIRSR" id="PIRSR031924-50"/>
    </source>
</evidence>
<dbReference type="AlphaFoldDB" id="A0A916X8V3"/>
<dbReference type="EMBL" id="BMIL01000001">
    <property type="protein sequence ID" value="GGC51887.1"/>
    <property type="molecule type" value="Genomic_DNA"/>
</dbReference>
<keyword evidence="1 4" id="KW-0597">Phosphoprotein</keyword>
<evidence type="ECO:0000256" key="6">
    <source>
        <dbReference type="SAM" id="SignalP"/>
    </source>
</evidence>
<dbReference type="Pfam" id="PF01663">
    <property type="entry name" value="Phosphodiest"/>
    <property type="match status" value="1"/>
</dbReference>
<keyword evidence="8" id="KW-1185">Reference proteome</keyword>
<reference evidence="7" key="1">
    <citation type="journal article" date="2014" name="Int. J. Syst. Evol. Microbiol.">
        <title>Complete genome sequence of Corynebacterium casei LMG S-19264T (=DSM 44701T), isolated from a smear-ripened cheese.</title>
        <authorList>
            <consortium name="US DOE Joint Genome Institute (JGI-PGF)"/>
            <person name="Walter F."/>
            <person name="Albersmeier A."/>
            <person name="Kalinowski J."/>
            <person name="Ruckert C."/>
        </authorList>
    </citation>
    <scope>NUCLEOTIDE SEQUENCE</scope>
    <source>
        <strain evidence="7">CGMCC 1.15343</strain>
    </source>
</reference>
<accession>A0A916X8V3</accession>
<evidence type="ECO:0000313" key="7">
    <source>
        <dbReference type="EMBL" id="GGC51887.1"/>
    </source>
</evidence>
<protein>
    <submittedName>
        <fullName evidence="7">Alkaline phosphatase family protein</fullName>
    </submittedName>
</protein>